<dbReference type="SUPFAM" id="SSF52540">
    <property type="entry name" value="P-loop containing nucleoside triphosphate hydrolases"/>
    <property type="match status" value="1"/>
</dbReference>
<dbReference type="PANTHER" id="PTHR12788">
    <property type="entry name" value="PROTEIN-TYROSINE SULFOTRANSFERASE 2"/>
    <property type="match status" value="1"/>
</dbReference>
<evidence type="ECO:0000313" key="3">
    <source>
        <dbReference type="Proteomes" id="UP000606730"/>
    </source>
</evidence>
<keyword evidence="3" id="KW-1185">Reference proteome</keyword>
<dbReference type="Proteomes" id="UP000606730">
    <property type="component" value="Unassembled WGS sequence"/>
</dbReference>
<reference evidence="2" key="2">
    <citation type="submission" date="2020-09" db="EMBL/GenBank/DDBJ databases">
        <authorList>
            <person name="Sun Q."/>
            <person name="Zhou Y."/>
        </authorList>
    </citation>
    <scope>NUCLEOTIDE SEQUENCE</scope>
    <source>
        <strain evidence="2">CGMCC 1.16012</strain>
    </source>
</reference>
<dbReference type="Gene3D" id="3.40.50.300">
    <property type="entry name" value="P-loop containing nucleotide triphosphate hydrolases"/>
    <property type="match status" value="1"/>
</dbReference>
<organism evidence="2 3">
    <name type="scientific">Actibacterium pelagium</name>
    <dbReference type="NCBI Taxonomy" id="2029103"/>
    <lineage>
        <taxon>Bacteria</taxon>
        <taxon>Pseudomonadati</taxon>
        <taxon>Pseudomonadota</taxon>
        <taxon>Alphaproteobacteria</taxon>
        <taxon>Rhodobacterales</taxon>
        <taxon>Roseobacteraceae</taxon>
        <taxon>Actibacterium</taxon>
    </lineage>
</organism>
<dbReference type="GO" id="GO:0008476">
    <property type="term" value="F:protein-tyrosine sulfotransferase activity"/>
    <property type="evidence" value="ECO:0007669"/>
    <property type="project" value="InterPro"/>
</dbReference>
<evidence type="ECO:0000313" key="2">
    <source>
        <dbReference type="EMBL" id="GGE46297.1"/>
    </source>
</evidence>
<name>A0A917EIC6_9RHOB</name>
<protein>
    <recommendedName>
        <fullName evidence="4">Sulfotransferase family protein</fullName>
    </recommendedName>
</protein>
<evidence type="ECO:0008006" key="4">
    <source>
        <dbReference type="Google" id="ProtNLM"/>
    </source>
</evidence>
<dbReference type="EMBL" id="BMKN01000001">
    <property type="protein sequence ID" value="GGE46297.1"/>
    <property type="molecule type" value="Genomic_DNA"/>
</dbReference>
<dbReference type="AlphaFoldDB" id="A0A917EIC6"/>
<dbReference type="OrthoDB" id="977108at2"/>
<proteinExistence type="predicted"/>
<reference evidence="2" key="1">
    <citation type="journal article" date="2014" name="Int. J. Syst. Evol. Microbiol.">
        <title>Complete genome sequence of Corynebacterium casei LMG S-19264T (=DSM 44701T), isolated from a smear-ripened cheese.</title>
        <authorList>
            <consortium name="US DOE Joint Genome Institute (JGI-PGF)"/>
            <person name="Walter F."/>
            <person name="Albersmeier A."/>
            <person name="Kalinowski J."/>
            <person name="Ruckert C."/>
        </authorList>
    </citation>
    <scope>NUCLEOTIDE SEQUENCE</scope>
    <source>
        <strain evidence="2">CGMCC 1.16012</strain>
    </source>
</reference>
<dbReference type="InterPro" id="IPR026634">
    <property type="entry name" value="TPST-like"/>
</dbReference>
<evidence type="ECO:0000256" key="1">
    <source>
        <dbReference type="ARBA" id="ARBA00022679"/>
    </source>
</evidence>
<dbReference type="RefSeq" id="WP_095595929.1">
    <property type="nucleotide sequence ID" value="NZ_BMKN01000001.1"/>
</dbReference>
<keyword evidence="1" id="KW-0808">Transferase</keyword>
<gene>
    <name evidence="2" type="ORF">GCM10011517_12480</name>
</gene>
<dbReference type="PANTHER" id="PTHR12788:SF10">
    <property type="entry name" value="PROTEIN-TYROSINE SULFOTRANSFERASE"/>
    <property type="match status" value="1"/>
</dbReference>
<accession>A0A917EIC6</accession>
<dbReference type="InterPro" id="IPR027417">
    <property type="entry name" value="P-loop_NTPase"/>
</dbReference>
<dbReference type="Pfam" id="PF13469">
    <property type="entry name" value="Sulfotransfer_3"/>
    <property type="match status" value="1"/>
</dbReference>
<comment type="caution">
    <text evidence="2">The sequence shown here is derived from an EMBL/GenBank/DDBJ whole genome shotgun (WGS) entry which is preliminary data.</text>
</comment>
<sequence length="326" mass="37014">MPYFMIGTQRSGSNLLRVMINQSPELVAPHPPHILERLAPLLPAYGNLGEDKAFMQLVEDVCLLIDTNPVSWELGQIDRYALAASCKEKSLVALCFAIHEQLTQKNNARDWVCKSLANVHFVDEIDRFGGESAKFIHLHRDGRDSALSFQKAIVGEKTPFHIARQWHEEQQKALALEARLPKERFCSVAYADLVNDPETELRRLCDFMEIDFRFDMLEFHRSREAASTSQAGKMWSNVQKPVMKQNTSKFLREMSPEDIAIFESVAGDSLVALGYPLTNGFDLENDRLKEEALKKADPADLQRRKAQATAMKQIKSRLLGEQRNVA</sequence>